<proteinExistence type="predicted"/>
<feature type="transmembrane region" description="Helical" evidence="1">
    <location>
        <begin position="40"/>
        <end position="62"/>
    </location>
</feature>
<keyword evidence="3" id="KW-1185">Reference proteome</keyword>
<organism evidence="2 3">
    <name type="scientific">Acetobacterium wieringae</name>
    <dbReference type="NCBI Taxonomy" id="52694"/>
    <lineage>
        <taxon>Bacteria</taxon>
        <taxon>Bacillati</taxon>
        <taxon>Bacillota</taxon>
        <taxon>Clostridia</taxon>
        <taxon>Eubacteriales</taxon>
        <taxon>Eubacteriaceae</taxon>
        <taxon>Acetobacterium</taxon>
    </lineage>
</organism>
<feature type="transmembrane region" description="Helical" evidence="1">
    <location>
        <begin position="304"/>
        <end position="327"/>
    </location>
</feature>
<accession>A0ABY6HGS5</accession>
<evidence type="ECO:0000256" key="1">
    <source>
        <dbReference type="SAM" id="Phobius"/>
    </source>
</evidence>
<dbReference type="RefSeq" id="WP_228879917.1">
    <property type="nucleotide sequence ID" value="NZ_CABIIK010000017.1"/>
</dbReference>
<reference evidence="2" key="1">
    <citation type="submission" date="2021-11" db="EMBL/GenBank/DDBJ databases">
        <title>Isoprene-degrading acetogen.</title>
        <authorList>
            <person name="Yang Y."/>
            <person name="Jin H."/>
            <person name="Yan J."/>
        </authorList>
    </citation>
    <scope>NUCLEOTIDE SEQUENCE</scope>
    <source>
        <strain evidence="2">Berkeley</strain>
    </source>
</reference>
<keyword evidence="1" id="KW-0472">Membrane</keyword>
<evidence type="ECO:0000313" key="3">
    <source>
        <dbReference type="Proteomes" id="UP001163550"/>
    </source>
</evidence>
<dbReference type="Proteomes" id="UP001163550">
    <property type="component" value="Chromosome"/>
</dbReference>
<feature type="transmembrane region" description="Helical" evidence="1">
    <location>
        <begin position="12"/>
        <end position="34"/>
    </location>
</feature>
<evidence type="ECO:0000313" key="2">
    <source>
        <dbReference type="EMBL" id="UYO62629.1"/>
    </source>
</evidence>
<sequence length="335" mass="38169">MSKVKETRLPYLNNTSVILITMVINLGILLITGWGRSFDLMFILIDGVISGVVTALIDVFLVRHYVDIAQKNRTLPTNLPVNRFMMKLPKNIYLFAALCALFFGLLTPLFNGIVFKYYDFDTLSLAQMLVLKVIYSYYLSAKIVELVIFRLVQPDLTGQLPDQTITTPTKHSAPRVTYFQQLFNNWMTDFGLNMFRGLIIGTTIVTDDNFVLIAPTLLRSVDTTGFISGVIVTFMTVPSVSQEIIFSVDSGKTKPLTESNPYVAWLPKNRWLLTVVLCLPIIVLTTIVYYVVMSFFGFESLNFFQFFFIRIAYTTMLVKALVPLIMFRYMQPHAV</sequence>
<keyword evidence="1" id="KW-0812">Transmembrane</keyword>
<gene>
    <name evidence="2" type="ORF">LNN31_17890</name>
</gene>
<name>A0ABY6HGS5_9FIRM</name>
<feature type="transmembrane region" description="Helical" evidence="1">
    <location>
        <begin position="271"/>
        <end position="292"/>
    </location>
</feature>
<feature type="transmembrane region" description="Helical" evidence="1">
    <location>
        <begin position="92"/>
        <end position="114"/>
    </location>
</feature>
<dbReference type="EMBL" id="CP087994">
    <property type="protein sequence ID" value="UYO62629.1"/>
    <property type="molecule type" value="Genomic_DNA"/>
</dbReference>
<evidence type="ECO:0008006" key="4">
    <source>
        <dbReference type="Google" id="ProtNLM"/>
    </source>
</evidence>
<protein>
    <recommendedName>
        <fullName evidence="4">Polysaccharide biosynthesis protein</fullName>
    </recommendedName>
</protein>
<keyword evidence="1" id="KW-1133">Transmembrane helix</keyword>